<comment type="subcellular location">
    <subcellularLocation>
        <location evidence="1">Cell membrane</location>
        <topology evidence="1">Multi-pass membrane protein</topology>
    </subcellularLocation>
</comment>
<protein>
    <recommendedName>
        <fullName evidence="10">Major facilitator superfamily MFS_1</fullName>
    </recommendedName>
</protein>
<dbReference type="EMBL" id="CANL01000007">
    <property type="protein sequence ID" value="CCM63027.1"/>
    <property type="molecule type" value="Genomic_DNA"/>
</dbReference>
<feature type="transmembrane region" description="Helical" evidence="7">
    <location>
        <begin position="460"/>
        <end position="487"/>
    </location>
</feature>
<dbReference type="STRING" id="1229780.BN381_150140"/>
<dbReference type="CDD" id="cd06173">
    <property type="entry name" value="MFS_MefA_like"/>
    <property type="match status" value="1"/>
</dbReference>
<keyword evidence="9" id="KW-1185">Reference proteome</keyword>
<reference evidence="8 9" key="1">
    <citation type="journal article" date="2013" name="ISME J.">
        <title>Metabolic model for the filamentous 'Candidatus Microthrix parvicella' based on genomic and metagenomic analyses.</title>
        <authorList>
            <person name="Jon McIlroy S."/>
            <person name="Kristiansen R."/>
            <person name="Albertsen M."/>
            <person name="Michael Karst S."/>
            <person name="Rossetti S."/>
            <person name="Lund Nielsen J."/>
            <person name="Tandoi V."/>
            <person name="James Seviour R."/>
            <person name="Nielsen P.H."/>
        </authorList>
    </citation>
    <scope>NUCLEOTIDE SEQUENCE [LARGE SCALE GENOMIC DNA]</scope>
    <source>
        <strain evidence="8 9">RN1</strain>
    </source>
</reference>
<feature type="transmembrane region" description="Helical" evidence="7">
    <location>
        <begin position="284"/>
        <end position="306"/>
    </location>
</feature>
<feature type="transmembrane region" description="Helical" evidence="7">
    <location>
        <begin position="354"/>
        <end position="372"/>
    </location>
</feature>
<dbReference type="GO" id="GO:0022857">
    <property type="term" value="F:transmembrane transporter activity"/>
    <property type="evidence" value="ECO:0007669"/>
    <property type="project" value="InterPro"/>
</dbReference>
<evidence type="ECO:0000256" key="6">
    <source>
        <dbReference type="SAM" id="MobiDB-lite"/>
    </source>
</evidence>
<evidence type="ECO:0000256" key="5">
    <source>
        <dbReference type="ARBA" id="ARBA00023136"/>
    </source>
</evidence>
<feature type="transmembrane region" description="Helical" evidence="7">
    <location>
        <begin position="58"/>
        <end position="85"/>
    </location>
</feature>
<evidence type="ECO:0000256" key="3">
    <source>
        <dbReference type="ARBA" id="ARBA00022692"/>
    </source>
</evidence>
<feature type="region of interest" description="Disordered" evidence="6">
    <location>
        <begin position="531"/>
        <end position="559"/>
    </location>
</feature>
<evidence type="ECO:0008006" key="10">
    <source>
        <dbReference type="Google" id="ProtNLM"/>
    </source>
</evidence>
<dbReference type="GO" id="GO:0005886">
    <property type="term" value="C:plasma membrane"/>
    <property type="evidence" value="ECO:0007669"/>
    <property type="project" value="UniProtKB-SubCell"/>
</dbReference>
<evidence type="ECO:0000256" key="7">
    <source>
        <dbReference type="SAM" id="Phobius"/>
    </source>
</evidence>
<dbReference type="Proteomes" id="UP000018291">
    <property type="component" value="Unassembled WGS sequence"/>
</dbReference>
<dbReference type="SUPFAM" id="SSF103473">
    <property type="entry name" value="MFS general substrate transporter"/>
    <property type="match status" value="1"/>
</dbReference>
<feature type="transmembrane region" description="Helical" evidence="7">
    <location>
        <begin position="378"/>
        <end position="402"/>
    </location>
</feature>
<dbReference type="PANTHER" id="PTHR23513">
    <property type="entry name" value="INTEGRAL MEMBRANE EFFLUX PROTEIN-RELATED"/>
    <property type="match status" value="1"/>
</dbReference>
<dbReference type="Gene3D" id="1.20.1250.20">
    <property type="entry name" value="MFS general substrate transporter like domains"/>
    <property type="match status" value="1"/>
</dbReference>
<name>R4Z355_9ACTN</name>
<sequence>MGSDEALASPIDDPPIAGTSVDAPDGVVASSDFVDDELDPSTEGLGWRQRIFGTSDFFYLWVVQLISALGDWVGLFAITALATQISSQPEAATALVLTARVAPGLFLAPLAGVMVDRFDRKKVMIVSDLARAAVFMALPFVRTVPGLVVASLLLEVFTMLWSPAKEAVVPSLVPRKKLTDANSLSLVAAYCTMPVAGGLIFLLTAANGSLANISWLGPLQFQSSLSQSQALAFYFNAASFVIGALIIWKLVRIPKHALGGSVVGDERAAGIGQTFSDMREGWRFIIGNPVVLGVNVGLATGLFGAAMLVPLGPVFAEKVIGSGDTFSLFITALGLGVALGVGALSFVQKLLPKRASFLLASFVSGFALILAASMSSFWPAAACVLLLGICGGTVYILGFTLLQTYTTDEVRGRIFSTLLTLVRLCVLLSLLLGPLLAALFERLMSSLFEPDAAGIPQMQLGSISLAVPGVRVALWTGGLVILGAATLASRSMGFHLREGVADVRAQLRSSEVRPEYSAEIHLTDFAEATVELSEAQPPPSAPGLRGRRAARGRRSEVVG</sequence>
<dbReference type="PRINTS" id="PR01559">
    <property type="entry name" value="DUFFYANTIGEN"/>
</dbReference>
<dbReference type="HOGENOM" id="CLU_487202_0_0_11"/>
<feature type="transmembrane region" description="Helical" evidence="7">
    <location>
        <begin position="414"/>
        <end position="440"/>
    </location>
</feature>
<dbReference type="InterPro" id="IPR036259">
    <property type="entry name" value="MFS_trans_sf"/>
</dbReference>
<evidence type="ECO:0000313" key="8">
    <source>
        <dbReference type="EMBL" id="CCM63027.1"/>
    </source>
</evidence>
<feature type="transmembrane region" description="Helical" evidence="7">
    <location>
        <begin position="326"/>
        <end position="347"/>
    </location>
</feature>
<dbReference type="Pfam" id="PF07690">
    <property type="entry name" value="MFS_1"/>
    <property type="match status" value="1"/>
</dbReference>
<evidence type="ECO:0000256" key="1">
    <source>
        <dbReference type="ARBA" id="ARBA00004651"/>
    </source>
</evidence>
<keyword evidence="5 7" id="KW-0472">Membrane</keyword>
<evidence type="ECO:0000256" key="4">
    <source>
        <dbReference type="ARBA" id="ARBA00022989"/>
    </source>
</evidence>
<keyword evidence="2" id="KW-1003">Cell membrane</keyword>
<feature type="transmembrane region" description="Helical" evidence="7">
    <location>
        <begin position="231"/>
        <end position="251"/>
    </location>
</feature>
<dbReference type="PANTHER" id="PTHR23513:SF6">
    <property type="entry name" value="MAJOR FACILITATOR SUPERFAMILY ASSOCIATED DOMAIN-CONTAINING PROTEIN"/>
    <property type="match status" value="1"/>
</dbReference>
<gene>
    <name evidence="8" type="ORF">BN381_150140</name>
</gene>
<dbReference type="AlphaFoldDB" id="R4Z355"/>
<dbReference type="eggNOG" id="COG0477">
    <property type="taxonomic scope" value="Bacteria"/>
</dbReference>
<organism evidence="8 9">
    <name type="scientific">Candidatus Neomicrothrix parvicella RN1</name>
    <dbReference type="NCBI Taxonomy" id="1229780"/>
    <lineage>
        <taxon>Bacteria</taxon>
        <taxon>Bacillati</taxon>
        <taxon>Actinomycetota</taxon>
        <taxon>Acidimicrobiia</taxon>
        <taxon>Acidimicrobiales</taxon>
        <taxon>Microthrixaceae</taxon>
        <taxon>Candidatus Neomicrothrix</taxon>
    </lineage>
</organism>
<evidence type="ECO:0000313" key="9">
    <source>
        <dbReference type="Proteomes" id="UP000018291"/>
    </source>
</evidence>
<feature type="transmembrane region" description="Helical" evidence="7">
    <location>
        <begin position="91"/>
        <end position="111"/>
    </location>
</feature>
<feature type="transmembrane region" description="Helical" evidence="7">
    <location>
        <begin position="184"/>
        <end position="211"/>
    </location>
</feature>
<keyword evidence="3 7" id="KW-0812">Transmembrane</keyword>
<accession>R4Z355</accession>
<feature type="region of interest" description="Disordered" evidence="6">
    <location>
        <begin position="1"/>
        <end position="22"/>
    </location>
</feature>
<evidence type="ECO:0000256" key="2">
    <source>
        <dbReference type="ARBA" id="ARBA00022475"/>
    </source>
</evidence>
<comment type="caution">
    <text evidence="8">The sequence shown here is derived from an EMBL/GenBank/DDBJ whole genome shotgun (WGS) entry which is preliminary data.</text>
</comment>
<dbReference type="InterPro" id="IPR011701">
    <property type="entry name" value="MFS"/>
</dbReference>
<proteinExistence type="predicted"/>
<keyword evidence="4 7" id="KW-1133">Transmembrane helix</keyword>